<evidence type="ECO:0000256" key="2">
    <source>
        <dbReference type="ARBA" id="ARBA00022448"/>
    </source>
</evidence>
<feature type="domain" description="Major facilitator superfamily (MFS) profile" evidence="9">
    <location>
        <begin position="15"/>
        <end position="448"/>
    </location>
</feature>
<keyword evidence="2" id="KW-0813">Transport</keyword>
<evidence type="ECO:0000256" key="8">
    <source>
        <dbReference type="SAM" id="Phobius"/>
    </source>
</evidence>
<evidence type="ECO:0000313" key="10">
    <source>
        <dbReference type="EMBL" id="MFB9823905.1"/>
    </source>
</evidence>
<organism evidence="10 11">
    <name type="scientific">Halobaculum roseum</name>
    <dbReference type="NCBI Taxonomy" id="2175149"/>
    <lineage>
        <taxon>Archaea</taxon>
        <taxon>Methanobacteriati</taxon>
        <taxon>Methanobacteriota</taxon>
        <taxon>Stenosarchaea group</taxon>
        <taxon>Halobacteria</taxon>
        <taxon>Halobacteriales</taxon>
        <taxon>Haloferacaceae</taxon>
        <taxon>Halobaculum</taxon>
    </lineage>
</organism>
<dbReference type="InterPro" id="IPR005829">
    <property type="entry name" value="Sugar_transporter_CS"/>
</dbReference>
<protein>
    <submittedName>
        <fullName evidence="10">MFS transporter</fullName>
    </submittedName>
</protein>
<feature type="compositionally biased region" description="Acidic residues" evidence="7">
    <location>
        <begin position="213"/>
        <end position="222"/>
    </location>
</feature>
<feature type="transmembrane region" description="Helical" evidence="8">
    <location>
        <begin position="322"/>
        <end position="339"/>
    </location>
</feature>
<feature type="transmembrane region" description="Helical" evidence="8">
    <location>
        <begin position="113"/>
        <end position="138"/>
    </location>
</feature>
<dbReference type="Pfam" id="PF07690">
    <property type="entry name" value="MFS_1"/>
    <property type="match status" value="1"/>
</dbReference>
<feature type="transmembrane region" description="Helical" evidence="8">
    <location>
        <begin position="82"/>
        <end position="101"/>
    </location>
</feature>
<sequence>MQRPSLAAVRGFDRAVYVVAFGQLINVFGGGLVYPFATVHFHLQVGIALSVVGLGLGAKSVTTAAGTAVGGFLADVVGRKPVMVASMALSAVALAAFAFVPDIAGAVPGAVPAATGVSALGVAFVGVCVASGFVRGLYTPASHAMTADLTDAAERDRGYALLKVANNVGFGAGFVVGGVLYSVASVAVFVADGATSAVVALVILLFVPRVAGDDAESDAPGDADERGGDGSEGDAVGDDDRTLAAWWRAATRPRVLALAGVNVGFAVMYAQMQTTVPIVAKEGLGLTAAQLGTLYVVNPLTIVLLQIPLVDAVGGWRRTRGLAVSACFWAVAMLAAWGADLARVPEGTGLAVPAVLVGVALVGGHLLLRTVGEILHSPLASALMSDLGTAAERGTQLSMLEVAKRLGIGLGSFAGGLFFDYGLSGLLWPTLVAVCGLVAAALLWLERSVTPIENGAVGDATEAVAEPAVDD</sequence>
<dbReference type="Proteomes" id="UP001589595">
    <property type="component" value="Unassembled WGS sequence"/>
</dbReference>
<evidence type="ECO:0000256" key="7">
    <source>
        <dbReference type="SAM" id="MobiDB-lite"/>
    </source>
</evidence>
<dbReference type="PANTHER" id="PTHR23517">
    <property type="entry name" value="RESISTANCE PROTEIN MDTM, PUTATIVE-RELATED-RELATED"/>
    <property type="match status" value="1"/>
</dbReference>
<evidence type="ECO:0000259" key="9">
    <source>
        <dbReference type="PROSITE" id="PS50850"/>
    </source>
</evidence>
<dbReference type="PANTHER" id="PTHR23517:SF2">
    <property type="entry name" value="MULTIDRUG RESISTANCE PROTEIN MDTH"/>
    <property type="match status" value="1"/>
</dbReference>
<dbReference type="RefSeq" id="WP_222922896.1">
    <property type="nucleotide sequence ID" value="NZ_CP082286.1"/>
</dbReference>
<dbReference type="InterPro" id="IPR050171">
    <property type="entry name" value="MFS_Transporters"/>
</dbReference>
<dbReference type="PROSITE" id="PS50850">
    <property type="entry name" value="MFS"/>
    <property type="match status" value="1"/>
</dbReference>
<feature type="transmembrane region" description="Helical" evidence="8">
    <location>
        <begin position="159"/>
        <end position="180"/>
    </location>
</feature>
<evidence type="ECO:0000256" key="4">
    <source>
        <dbReference type="ARBA" id="ARBA00022692"/>
    </source>
</evidence>
<dbReference type="InterPro" id="IPR036259">
    <property type="entry name" value="MFS_trans_sf"/>
</dbReference>
<dbReference type="EMBL" id="JBHMAJ010000006">
    <property type="protein sequence ID" value="MFB9823905.1"/>
    <property type="molecule type" value="Genomic_DNA"/>
</dbReference>
<dbReference type="PROSITE" id="PS00216">
    <property type="entry name" value="SUGAR_TRANSPORT_1"/>
    <property type="match status" value="1"/>
</dbReference>
<evidence type="ECO:0000256" key="6">
    <source>
        <dbReference type="ARBA" id="ARBA00023136"/>
    </source>
</evidence>
<feature type="transmembrane region" description="Helical" evidence="8">
    <location>
        <begin position="351"/>
        <end position="368"/>
    </location>
</feature>
<gene>
    <name evidence="10" type="ORF">ACFFOL_06950</name>
</gene>
<dbReference type="GO" id="GO:0005886">
    <property type="term" value="C:plasma membrane"/>
    <property type="evidence" value="ECO:0007669"/>
    <property type="project" value="UniProtKB-SubCell"/>
</dbReference>
<proteinExistence type="predicted"/>
<keyword evidence="6 8" id="KW-0472">Membrane</keyword>
<keyword evidence="3" id="KW-1003">Cell membrane</keyword>
<evidence type="ECO:0000256" key="1">
    <source>
        <dbReference type="ARBA" id="ARBA00004651"/>
    </source>
</evidence>
<dbReference type="Gene3D" id="1.20.1250.20">
    <property type="entry name" value="MFS general substrate transporter like domains"/>
    <property type="match status" value="1"/>
</dbReference>
<feature type="transmembrane region" description="Helical" evidence="8">
    <location>
        <begin position="425"/>
        <end position="445"/>
    </location>
</feature>
<feature type="transmembrane region" description="Helical" evidence="8">
    <location>
        <begin position="43"/>
        <end position="70"/>
    </location>
</feature>
<feature type="transmembrane region" description="Helical" evidence="8">
    <location>
        <begin position="255"/>
        <end position="272"/>
    </location>
</feature>
<reference evidence="10" key="1">
    <citation type="submission" date="2024-09" db="EMBL/GenBank/DDBJ databases">
        <authorList>
            <person name="Sun Q."/>
        </authorList>
    </citation>
    <scope>NUCLEOTIDE SEQUENCE [LARGE SCALE GENOMIC DNA]</scope>
    <source>
        <strain evidence="10">JCM 31273</strain>
    </source>
</reference>
<dbReference type="AlphaFoldDB" id="A0ABD5MJJ6"/>
<dbReference type="SUPFAM" id="SSF103473">
    <property type="entry name" value="MFS general substrate transporter"/>
    <property type="match status" value="1"/>
</dbReference>
<feature type="region of interest" description="Disordered" evidence="7">
    <location>
        <begin position="213"/>
        <end position="237"/>
    </location>
</feature>
<keyword evidence="4 8" id="KW-0812">Transmembrane</keyword>
<dbReference type="GeneID" id="67210264"/>
<dbReference type="InterPro" id="IPR020846">
    <property type="entry name" value="MFS_dom"/>
</dbReference>
<comment type="subcellular location">
    <subcellularLocation>
        <location evidence="1">Cell membrane</location>
        <topology evidence="1">Multi-pass membrane protein</topology>
    </subcellularLocation>
</comment>
<evidence type="ECO:0000256" key="5">
    <source>
        <dbReference type="ARBA" id="ARBA00022989"/>
    </source>
</evidence>
<evidence type="ECO:0000313" key="11">
    <source>
        <dbReference type="Proteomes" id="UP001589595"/>
    </source>
</evidence>
<accession>A0ABD5MJJ6</accession>
<keyword evidence="11" id="KW-1185">Reference proteome</keyword>
<comment type="caution">
    <text evidence="10">The sequence shown here is derived from an EMBL/GenBank/DDBJ whole genome shotgun (WGS) entry which is preliminary data.</text>
</comment>
<feature type="transmembrane region" description="Helical" evidence="8">
    <location>
        <begin position="292"/>
        <end position="310"/>
    </location>
</feature>
<dbReference type="InterPro" id="IPR011701">
    <property type="entry name" value="MFS"/>
</dbReference>
<name>A0ABD5MJJ6_9EURY</name>
<feature type="transmembrane region" description="Helical" evidence="8">
    <location>
        <begin position="15"/>
        <end position="37"/>
    </location>
</feature>
<feature type="transmembrane region" description="Helical" evidence="8">
    <location>
        <begin position="186"/>
        <end position="207"/>
    </location>
</feature>
<evidence type="ECO:0000256" key="3">
    <source>
        <dbReference type="ARBA" id="ARBA00022475"/>
    </source>
</evidence>
<keyword evidence="5 8" id="KW-1133">Transmembrane helix</keyword>